<feature type="region of interest" description="Disordered" evidence="1">
    <location>
        <begin position="1"/>
        <end position="25"/>
    </location>
</feature>
<gene>
    <name evidence="2" type="ORF">MEDL_45504</name>
</gene>
<feature type="region of interest" description="Disordered" evidence="1">
    <location>
        <begin position="181"/>
        <end position="202"/>
    </location>
</feature>
<dbReference type="Gene3D" id="2.60.40.10">
    <property type="entry name" value="Immunoglobulins"/>
    <property type="match status" value="1"/>
</dbReference>
<keyword evidence="3" id="KW-1185">Reference proteome</keyword>
<evidence type="ECO:0000256" key="1">
    <source>
        <dbReference type="SAM" id="MobiDB-lite"/>
    </source>
</evidence>
<protein>
    <recommendedName>
        <fullName evidence="4">Ig-like domain-containing protein</fullName>
    </recommendedName>
</protein>
<dbReference type="SUPFAM" id="SSF48726">
    <property type="entry name" value="Immunoglobulin"/>
    <property type="match status" value="1"/>
</dbReference>
<reference evidence="2" key="1">
    <citation type="submission" date="2021-03" db="EMBL/GenBank/DDBJ databases">
        <authorList>
            <person name="Bekaert M."/>
        </authorList>
    </citation>
    <scope>NUCLEOTIDE SEQUENCE</scope>
</reference>
<accession>A0A8S3TH14</accession>
<name>A0A8S3TH14_MYTED</name>
<dbReference type="AlphaFoldDB" id="A0A8S3TH14"/>
<dbReference type="Proteomes" id="UP000683360">
    <property type="component" value="Unassembled WGS sequence"/>
</dbReference>
<organism evidence="2 3">
    <name type="scientific">Mytilus edulis</name>
    <name type="common">Blue mussel</name>
    <dbReference type="NCBI Taxonomy" id="6550"/>
    <lineage>
        <taxon>Eukaryota</taxon>
        <taxon>Metazoa</taxon>
        <taxon>Spiralia</taxon>
        <taxon>Lophotrochozoa</taxon>
        <taxon>Mollusca</taxon>
        <taxon>Bivalvia</taxon>
        <taxon>Autobranchia</taxon>
        <taxon>Pteriomorphia</taxon>
        <taxon>Mytilida</taxon>
        <taxon>Mytiloidea</taxon>
        <taxon>Mytilidae</taxon>
        <taxon>Mytilinae</taxon>
        <taxon>Mytilus</taxon>
    </lineage>
</organism>
<dbReference type="InterPro" id="IPR036179">
    <property type="entry name" value="Ig-like_dom_sf"/>
</dbReference>
<dbReference type="InterPro" id="IPR013783">
    <property type="entry name" value="Ig-like_fold"/>
</dbReference>
<proteinExistence type="predicted"/>
<evidence type="ECO:0008006" key="4">
    <source>
        <dbReference type="Google" id="ProtNLM"/>
    </source>
</evidence>
<dbReference type="OrthoDB" id="6188290at2759"/>
<comment type="caution">
    <text evidence="2">The sequence shown here is derived from an EMBL/GenBank/DDBJ whole genome shotgun (WGS) entry which is preliminary data.</text>
</comment>
<sequence length="503" mass="56277">MSAEQNSSLSNSNSNSDTTEHLNSGYEHPYTTLVANNDDEDEHVYDVSKQKSAIENILLSRNAASEPFVEIIEQDLSSDNIRTHFYANESQENVKLNDNVTEVIAKDNGSHPSSFLSKNIQHYRFVKTINIPAAEDISADSAHYIDIIEVNNALTTSQENNSQNNETNDTEAERIDIAQMSDEQNSSLSNSNSDTTEHLNSGYEHPYTTLVANNGDEDEHIYNVSKQNSAIENIHPSRNDAKFSYMKMWTRCALKIVMIFEAVFLIAESSKVKYSYFTVRQTVLLKCTDGALKLNSAVWAGPAQNGIRKGASVSVTEVDGKRSKWNVSQYTDDRRVLSSLLHRNRLTVTGSYDLQIVNTSTLDEGLYMCYLGPIEVFSRIILKIKTLPSNMTFANVTKEKILHGKENTTLHIICSVQDGIPDSLSIKRNNNTVKSGEDSSLEYILLPTRLDHGVKYTCEARSSLLKQPLKEIIHLDIKFLGSGIGLFVRKYTVVVLDTVIPIT</sequence>
<evidence type="ECO:0000313" key="3">
    <source>
        <dbReference type="Proteomes" id="UP000683360"/>
    </source>
</evidence>
<feature type="compositionally biased region" description="Low complexity" evidence="1">
    <location>
        <begin position="1"/>
        <end position="16"/>
    </location>
</feature>
<dbReference type="EMBL" id="CAJPWZ010002189">
    <property type="protein sequence ID" value="CAG2232733.1"/>
    <property type="molecule type" value="Genomic_DNA"/>
</dbReference>
<evidence type="ECO:0000313" key="2">
    <source>
        <dbReference type="EMBL" id="CAG2232733.1"/>
    </source>
</evidence>